<comment type="subcellular location">
    <subcellularLocation>
        <location evidence="1">Membrane</location>
        <topology evidence="1">Multi-pass membrane protein</topology>
    </subcellularLocation>
</comment>
<keyword evidence="8" id="KW-1185">Reference proteome</keyword>
<evidence type="ECO:0000256" key="3">
    <source>
        <dbReference type="ARBA" id="ARBA00022692"/>
    </source>
</evidence>
<dbReference type="HOGENOM" id="CLU_020088_6_0_2"/>
<feature type="transmembrane region" description="Helical" evidence="6">
    <location>
        <begin position="81"/>
        <end position="99"/>
    </location>
</feature>
<feature type="transmembrane region" description="Helical" evidence="6">
    <location>
        <begin position="221"/>
        <end position="241"/>
    </location>
</feature>
<evidence type="ECO:0000256" key="5">
    <source>
        <dbReference type="ARBA" id="ARBA00023136"/>
    </source>
</evidence>
<dbReference type="PANTHER" id="PTHR11706">
    <property type="entry name" value="SOLUTE CARRIER PROTEIN FAMILY 11 MEMBER"/>
    <property type="match status" value="1"/>
</dbReference>
<protein>
    <submittedName>
        <fullName evidence="7">Mn2+/Fe2_transporter, NRAMP family</fullName>
    </submittedName>
</protein>
<keyword evidence="3 6" id="KW-0812">Transmembrane</keyword>
<dbReference type="EMBL" id="JH597761">
    <property type="protein sequence ID" value="EHP70252.1"/>
    <property type="molecule type" value="Genomic_DNA"/>
</dbReference>
<dbReference type="PANTHER" id="PTHR11706:SF33">
    <property type="entry name" value="NATURAL RESISTANCE-ASSOCIATED MACROPHAGE PROTEIN 2"/>
    <property type="match status" value="1"/>
</dbReference>
<keyword evidence="2" id="KW-0813">Transport</keyword>
<evidence type="ECO:0000256" key="6">
    <source>
        <dbReference type="SAM" id="Phobius"/>
    </source>
</evidence>
<name>H2C1Y1_9CREN</name>
<gene>
    <name evidence="7" type="ORF">MetMK1DRAFT_00007540</name>
</gene>
<feature type="transmembrane region" description="Helical" evidence="6">
    <location>
        <begin position="176"/>
        <end position="200"/>
    </location>
</feature>
<proteinExistence type="predicted"/>
<dbReference type="GO" id="GO:0005886">
    <property type="term" value="C:plasma membrane"/>
    <property type="evidence" value="ECO:0007669"/>
    <property type="project" value="TreeGrafter"/>
</dbReference>
<feature type="transmembrane region" description="Helical" evidence="6">
    <location>
        <begin position="141"/>
        <end position="164"/>
    </location>
</feature>
<feature type="transmembrane region" description="Helical" evidence="6">
    <location>
        <begin position="105"/>
        <end position="129"/>
    </location>
</feature>
<keyword evidence="5 6" id="KW-0472">Membrane</keyword>
<reference evidence="7 8" key="1">
    <citation type="submission" date="2012-01" db="EMBL/GenBank/DDBJ databases">
        <title>Improved High-Quality Draft sequence of Metallosphaera yellowstonensis MK1.</title>
        <authorList>
            <consortium name="US DOE Joint Genome Institute"/>
            <person name="Lucas S."/>
            <person name="Han J."/>
            <person name="Cheng J.-F."/>
            <person name="Goodwin L."/>
            <person name="Pitluck S."/>
            <person name="Peters L."/>
            <person name="Teshima H."/>
            <person name="Detter J.C."/>
            <person name="Han C."/>
            <person name="Tapia R."/>
            <person name="Land M."/>
            <person name="Hauser L."/>
            <person name="Kyrpides N."/>
            <person name="Kozubal M."/>
            <person name="Macur R.E."/>
            <person name="Jay Z."/>
            <person name="Inskeep W."/>
            <person name="Woyke T."/>
        </authorList>
    </citation>
    <scope>NUCLEOTIDE SEQUENCE [LARGE SCALE GENOMIC DNA]</scope>
    <source>
        <strain evidence="7 8">MK1</strain>
    </source>
</reference>
<dbReference type="GO" id="GO:0034755">
    <property type="term" value="P:iron ion transmembrane transport"/>
    <property type="evidence" value="ECO:0007669"/>
    <property type="project" value="TreeGrafter"/>
</dbReference>
<evidence type="ECO:0000256" key="2">
    <source>
        <dbReference type="ARBA" id="ARBA00022448"/>
    </source>
</evidence>
<dbReference type="InterPro" id="IPR001046">
    <property type="entry name" value="NRAMP_fam"/>
</dbReference>
<evidence type="ECO:0000256" key="4">
    <source>
        <dbReference type="ARBA" id="ARBA00022989"/>
    </source>
</evidence>
<organism evidence="7 8">
    <name type="scientific">Metallosphaera yellowstonensis MK1</name>
    <dbReference type="NCBI Taxonomy" id="671065"/>
    <lineage>
        <taxon>Archaea</taxon>
        <taxon>Thermoproteota</taxon>
        <taxon>Thermoprotei</taxon>
        <taxon>Sulfolobales</taxon>
        <taxon>Sulfolobaceae</taxon>
        <taxon>Metallosphaera</taxon>
    </lineage>
</organism>
<dbReference type="OrthoDB" id="211791at2157"/>
<feature type="transmembrane region" description="Helical" evidence="6">
    <location>
        <begin position="332"/>
        <end position="351"/>
    </location>
</feature>
<dbReference type="RefSeq" id="WP_009070825.1">
    <property type="nucleotide sequence ID" value="NZ_JH597761.1"/>
</dbReference>
<dbReference type="Proteomes" id="UP000003980">
    <property type="component" value="Unassembled WGS sequence"/>
</dbReference>
<keyword evidence="4 6" id="KW-1133">Transmembrane helix</keyword>
<sequence length="394" mass="43280">MSIRDAAKLFGPAWLALLADADSASIIGGLLTGEQYGYKLIWFVLLLALPLFVIQEASGLVGAVTGKGIGELIRVNYSKRVASLVILPIFFVDFFTYLAEYTGIFIGSVLLGVNPVASLLLFFMLHLTVVATREYELTERILLVTSFSLLGLSFISVLPRLPAINEMFYFGLSKSFLFYLVINVGAVVTPPSMIIYQSYATGVKYSKILLGREDKVRWVKLETMLGSLITELIIVFSEIIGTGLRDVNPLYPAEIRGSLNWIGYGPEIFGALLISAGFLALVVVSMSSSWGISEAVGISSPRNNFLIYSLESIPAVMLLIVMGSNYSGMFNFALDLLSISPLVISVPTIIIGKLISRRELMDQYAYSSRKLILYYFTIILIALTGGLNLIFNLF</sequence>
<feature type="transmembrane region" description="Helical" evidence="6">
    <location>
        <begin position="40"/>
        <end position="61"/>
    </location>
</feature>
<evidence type="ECO:0000313" key="8">
    <source>
        <dbReference type="Proteomes" id="UP000003980"/>
    </source>
</evidence>
<feature type="transmembrane region" description="Helical" evidence="6">
    <location>
        <begin position="372"/>
        <end position="391"/>
    </location>
</feature>
<evidence type="ECO:0000256" key="1">
    <source>
        <dbReference type="ARBA" id="ARBA00004141"/>
    </source>
</evidence>
<feature type="transmembrane region" description="Helical" evidence="6">
    <location>
        <begin position="305"/>
        <end position="326"/>
    </location>
</feature>
<dbReference type="STRING" id="671065.MetMK1DRAFT_00007540"/>
<feature type="transmembrane region" description="Helical" evidence="6">
    <location>
        <begin position="261"/>
        <end position="284"/>
    </location>
</feature>
<dbReference type="eggNOG" id="arCOG04531">
    <property type="taxonomic scope" value="Archaea"/>
</dbReference>
<dbReference type="Pfam" id="PF01566">
    <property type="entry name" value="Nramp"/>
    <property type="match status" value="1"/>
</dbReference>
<dbReference type="AlphaFoldDB" id="H2C1Y1"/>
<evidence type="ECO:0000313" key="7">
    <source>
        <dbReference type="EMBL" id="EHP70252.1"/>
    </source>
</evidence>
<dbReference type="GO" id="GO:0015086">
    <property type="term" value="F:cadmium ion transmembrane transporter activity"/>
    <property type="evidence" value="ECO:0007669"/>
    <property type="project" value="TreeGrafter"/>
</dbReference>
<accession>H2C1Y1</accession>
<dbReference type="GO" id="GO:0005384">
    <property type="term" value="F:manganese ion transmembrane transporter activity"/>
    <property type="evidence" value="ECO:0007669"/>
    <property type="project" value="TreeGrafter"/>
</dbReference>